<reference evidence="2" key="1">
    <citation type="submission" date="2025-08" db="UniProtKB">
        <authorList>
            <consortium name="RefSeq"/>
        </authorList>
    </citation>
    <scope>IDENTIFICATION</scope>
    <source>
        <strain evidence="2">Tuebingen</strain>
        <tissue evidence="2">Fibroblasts and whole tissue</tissue>
    </source>
</reference>
<keyword evidence="1" id="KW-1185">Reference proteome</keyword>
<protein>
    <submittedName>
        <fullName evidence="2">Serine/threonine-protein kinase pim-3-like isoform X3</fullName>
    </submittedName>
</protein>
<evidence type="ECO:0000313" key="1">
    <source>
        <dbReference type="Proteomes" id="UP000000437"/>
    </source>
</evidence>
<sequence>MIRFKTLHLPPLLHLADSASTDQMNSKRKRQSSSQQTPSTSSRRPAKRSRRDLYLKGPLLGRGGFGSVFAGVRRSDGLPVNIKYMLKDRTPETLKVDGQGWLPLEVALMTRVTSAPAAPVSCSCWTGLTVPDCTS</sequence>
<gene>
    <name evidence="2" type="primary">LOC141376290</name>
</gene>
<dbReference type="Proteomes" id="UP000000437">
    <property type="component" value="Chromosome 10"/>
</dbReference>
<name>A0AC58GL68_DANRE</name>
<organism evidence="1 2">
    <name type="scientific">Danio rerio</name>
    <name type="common">Zebrafish</name>
    <name type="synonym">Brachydanio rerio</name>
    <dbReference type="NCBI Taxonomy" id="7955"/>
    <lineage>
        <taxon>Eukaryota</taxon>
        <taxon>Metazoa</taxon>
        <taxon>Chordata</taxon>
        <taxon>Craniata</taxon>
        <taxon>Vertebrata</taxon>
        <taxon>Euteleostomi</taxon>
        <taxon>Actinopterygii</taxon>
        <taxon>Neopterygii</taxon>
        <taxon>Teleostei</taxon>
        <taxon>Ostariophysi</taxon>
        <taxon>Cypriniformes</taxon>
        <taxon>Danionidae</taxon>
        <taxon>Danioninae</taxon>
        <taxon>Danio</taxon>
    </lineage>
</organism>
<evidence type="ECO:0000313" key="2">
    <source>
        <dbReference type="RefSeq" id="XP_073770482.1"/>
    </source>
</evidence>
<accession>A0AC58GL68</accession>
<dbReference type="RefSeq" id="XP_073770482.1">
    <property type="nucleotide sequence ID" value="XM_073914381.1"/>
</dbReference>
<proteinExistence type="predicted"/>